<dbReference type="InterPro" id="IPR025843">
    <property type="entry name" value="Actino_peptide"/>
</dbReference>
<proteinExistence type="predicted"/>
<name>A0ABU2MT33_9ACTN</name>
<evidence type="ECO:0000256" key="1">
    <source>
        <dbReference type="SAM" id="MobiDB-lite"/>
    </source>
</evidence>
<dbReference type="EMBL" id="JAVREL010000011">
    <property type="protein sequence ID" value="MDT0344794.1"/>
    <property type="molecule type" value="Genomic_DNA"/>
</dbReference>
<feature type="compositionally biased region" description="Basic and acidic residues" evidence="1">
    <location>
        <begin position="67"/>
        <end position="76"/>
    </location>
</feature>
<dbReference type="NCBIfam" id="TIGR04186">
    <property type="entry name" value="GRASP_targ"/>
    <property type="match status" value="1"/>
</dbReference>
<keyword evidence="3" id="KW-1185">Reference proteome</keyword>
<feature type="compositionally biased region" description="Low complexity" evidence="1">
    <location>
        <begin position="40"/>
        <end position="57"/>
    </location>
</feature>
<organism evidence="2 3">
    <name type="scientific">Streptomyces litchfieldiae</name>
    <dbReference type="NCBI Taxonomy" id="3075543"/>
    <lineage>
        <taxon>Bacteria</taxon>
        <taxon>Bacillati</taxon>
        <taxon>Actinomycetota</taxon>
        <taxon>Actinomycetes</taxon>
        <taxon>Kitasatosporales</taxon>
        <taxon>Streptomycetaceae</taxon>
        <taxon>Streptomyces</taxon>
    </lineage>
</organism>
<protein>
    <submittedName>
        <fullName evidence="2">ATP-grasp-modified RiPP</fullName>
    </submittedName>
</protein>
<dbReference type="RefSeq" id="WP_311705919.1">
    <property type="nucleotide sequence ID" value="NZ_JAVREL010000011.1"/>
</dbReference>
<dbReference type="InterPro" id="IPR026496">
    <property type="entry name" value="GRASP_targ"/>
</dbReference>
<reference evidence="3" key="1">
    <citation type="submission" date="2023-07" db="EMBL/GenBank/DDBJ databases">
        <title>30 novel species of actinomycetes from the DSMZ collection.</title>
        <authorList>
            <person name="Nouioui I."/>
        </authorList>
    </citation>
    <scope>NUCLEOTIDE SEQUENCE [LARGE SCALE GENOMIC DNA]</scope>
    <source>
        <strain evidence="3">DSM 44938</strain>
    </source>
</reference>
<evidence type="ECO:0000313" key="2">
    <source>
        <dbReference type="EMBL" id="MDT0344794.1"/>
    </source>
</evidence>
<feature type="region of interest" description="Disordered" evidence="1">
    <location>
        <begin position="28"/>
        <end position="76"/>
    </location>
</feature>
<evidence type="ECO:0000313" key="3">
    <source>
        <dbReference type="Proteomes" id="UP001183246"/>
    </source>
</evidence>
<sequence length="76" mass="7446">MAPYPASGSVDFAQAVLDPETQTTRYLDASGAVLDAPKHGTSTGTTPPTGTGNPSDGSGPGGPAGGDQDKGNDNDQ</sequence>
<accession>A0ABU2MT33</accession>
<dbReference type="Pfam" id="PF14408">
    <property type="entry name" value="Actino_peptide"/>
    <property type="match status" value="1"/>
</dbReference>
<comment type="caution">
    <text evidence="2">The sequence shown here is derived from an EMBL/GenBank/DDBJ whole genome shotgun (WGS) entry which is preliminary data.</text>
</comment>
<dbReference type="Proteomes" id="UP001183246">
    <property type="component" value="Unassembled WGS sequence"/>
</dbReference>
<gene>
    <name evidence="2" type="primary">tgmA</name>
    <name evidence="2" type="ORF">RM590_19585</name>
</gene>